<reference evidence="14 15" key="1">
    <citation type="submission" date="2016-10" db="EMBL/GenBank/DDBJ databases">
        <authorList>
            <person name="de Groot N.N."/>
        </authorList>
    </citation>
    <scope>NUCLEOTIDE SEQUENCE [LARGE SCALE GENOMIC DNA]</scope>
    <source>
        <strain evidence="14 15">BH539</strain>
    </source>
</reference>
<evidence type="ECO:0000256" key="1">
    <source>
        <dbReference type="ARBA" id="ARBA00004377"/>
    </source>
</evidence>
<evidence type="ECO:0000256" key="2">
    <source>
        <dbReference type="ARBA" id="ARBA00009477"/>
    </source>
</evidence>
<comment type="subcellular location">
    <subcellularLocation>
        <location evidence="1 9">Cell inner membrane</location>
        <topology evidence="1 9">Single-pass membrane protein</topology>
    </subcellularLocation>
</comment>
<dbReference type="OrthoDB" id="9775513at2"/>
<feature type="region of interest" description="Disordered" evidence="11">
    <location>
        <begin position="1"/>
        <end position="24"/>
    </location>
</feature>
<evidence type="ECO:0000256" key="5">
    <source>
        <dbReference type="ARBA" id="ARBA00022519"/>
    </source>
</evidence>
<dbReference type="GO" id="GO:0015031">
    <property type="term" value="P:protein transport"/>
    <property type="evidence" value="ECO:0007669"/>
    <property type="project" value="InterPro"/>
</dbReference>
<dbReference type="EMBL" id="FNCI01000013">
    <property type="protein sequence ID" value="SDG43794.1"/>
    <property type="molecule type" value="Genomic_DNA"/>
</dbReference>
<protein>
    <recommendedName>
        <fullName evidence="9">Membrane fusion protein (MFP) family protein</fullName>
    </recommendedName>
</protein>
<dbReference type="AlphaFoldDB" id="A0A1G7U8Q4"/>
<feature type="coiled-coil region" evidence="10">
    <location>
        <begin position="237"/>
        <end position="314"/>
    </location>
</feature>
<keyword evidence="5 9" id="KW-0997">Cell inner membrane</keyword>
<keyword evidence="8 9" id="KW-0472">Membrane</keyword>
<evidence type="ECO:0000259" key="12">
    <source>
        <dbReference type="Pfam" id="PF25994"/>
    </source>
</evidence>
<organism evidence="14 15">
    <name type="scientific">Onishia taeanensis</name>
    <dbReference type="NCBI Taxonomy" id="284577"/>
    <lineage>
        <taxon>Bacteria</taxon>
        <taxon>Pseudomonadati</taxon>
        <taxon>Pseudomonadota</taxon>
        <taxon>Gammaproteobacteria</taxon>
        <taxon>Oceanospirillales</taxon>
        <taxon>Halomonadaceae</taxon>
        <taxon>Onishia</taxon>
    </lineage>
</organism>
<feature type="domain" description="AprE-like long alpha-helical hairpin" evidence="12">
    <location>
        <begin position="118"/>
        <end position="307"/>
    </location>
</feature>
<evidence type="ECO:0000259" key="13">
    <source>
        <dbReference type="Pfam" id="PF26002"/>
    </source>
</evidence>
<keyword evidence="6 9" id="KW-0812">Transmembrane</keyword>
<dbReference type="GO" id="GO:0005886">
    <property type="term" value="C:plasma membrane"/>
    <property type="evidence" value="ECO:0007669"/>
    <property type="project" value="UniProtKB-SubCell"/>
</dbReference>
<comment type="similarity">
    <text evidence="2 9">Belongs to the membrane fusion protein (MFP) (TC 8.A.1) family.</text>
</comment>
<dbReference type="Pfam" id="PF25994">
    <property type="entry name" value="HH_AprE"/>
    <property type="match status" value="1"/>
</dbReference>
<dbReference type="Proteomes" id="UP000198641">
    <property type="component" value="Unassembled WGS sequence"/>
</dbReference>
<dbReference type="SUPFAM" id="SSF111369">
    <property type="entry name" value="HlyD-like secretion proteins"/>
    <property type="match status" value="1"/>
</dbReference>
<evidence type="ECO:0000256" key="7">
    <source>
        <dbReference type="ARBA" id="ARBA00022989"/>
    </source>
</evidence>
<keyword evidence="4 9" id="KW-1003">Cell membrane</keyword>
<dbReference type="PANTHER" id="PTHR30386">
    <property type="entry name" value="MEMBRANE FUSION SUBUNIT OF EMRAB-TOLC MULTIDRUG EFFLUX PUMP"/>
    <property type="match status" value="1"/>
</dbReference>
<evidence type="ECO:0000256" key="11">
    <source>
        <dbReference type="SAM" id="MobiDB-lite"/>
    </source>
</evidence>
<dbReference type="InterPro" id="IPR050739">
    <property type="entry name" value="MFP"/>
</dbReference>
<evidence type="ECO:0000256" key="6">
    <source>
        <dbReference type="ARBA" id="ARBA00022692"/>
    </source>
</evidence>
<dbReference type="InterPro" id="IPR058781">
    <property type="entry name" value="HH_AprE-like"/>
</dbReference>
<name>A0A1G7U8Q4_9GAMM</name>
<gene>
    <name evidence="14" type="ORF">SAMN05216571_11375</name>
</gene>
<feature type="domain" description="AprE-like beta-barrel" evidence="13">
    <location>
        <begin position="350"/>
        <end position="439"/>
    </location>
</feature>
<evidence type="ECO:0000256" key="10">
    <source>
        <dbReference type="SAM" id="Coils"/>
    </source>
</evidence>
<evidence type="ECO:0000256" key="3">
    <source>
        <dbReference type="ARBA" id="ARBA00022448"/>
    </source>
</evidence>
<keyword evidence="15" id="KW-1185">Reference proteome</keyword>
<keyword evidence="3 9" id="KW-0813">Transport</keyword>
<keyword evidence="10" id="KW-0175">Coiled coil</keyword>
<evidence type="ECO:0000256" key="4">
    <source>
        <dbReference type="ARBA" id="ARBA00022475"/>
    </source>
</evidence>
<dbReference type="RefSeq" id="WP_092527770.1">
    <property type="nucleotide sequence ID" value="NZ_FNCI01000013.1"/>
</dbReference>
<keyword evidence="7 9" id="KW-1133">Transmembrane helix</keyword>
<dbReference type="NCBIfam" id="TIGR01843">
    <property type="entry name" value="type_I_hlyD"/>
    <property type="match status" value="1"/>
</dbReference>
<evidence type="ECO:0000313" key="14">
    <source>
        <dbReference type="EMBL" id="SDG43794.1"/>
    </source>
</evidence>
<accession>A0A1G7U8Q4</accession>
<evidence type="ECO:0000256" key="9">
    <source>
        <dbReference type="RuleBase" id="RU365093"/>
    </source>
</evidence>
<dbReference type="Gene3D" id="2.40.30.170">
    <property type="match status" value="1"/>
</dbReference>
<dbReference type="PRINTS" id="PR01490">
    <property type="entry name" value="RTXTOXIND"/>
</dbReference>
<dbReference type="InterPro" id="IPR058982">
    <property type="entry name" value="Beta-barrel_AprE"/>
</dbReference>
<dbReference type="PANTHER" id="PTHR30386:SF17">
    <property type="entry name" value="ALKALINE PROTEASE SECRETION PROTEIN APRE"/>
    <property type="match status" value="1"/>
</dbReference>
<evidence type="ECO:0000313" key="15">
    <source>
        <dbReference type="Proteomes" id="UP000198641"/>
    </source>
</evidence>
<dbReference type="InterPro" id="IPR010129">
    <property type="entry name" value="T1SS_HlyD"/>
</dbReference>
<dbReference type="Gene3D" id="1.10.287.1490">
    <property type="match status" value="1"/>
</dbReference>
<sequence length="462" mass="51294">MAHKDSSLEVQAASERRAASPETYNSASIVPQQYPPIGDKRYRRIGLLILLLAFGGFGGWSLWAQLAVAVVAPGAVSVESFKKTIQHYEGGIVSELPVNDGDHVEVGDSLVVLDKTQAQSQLSIAKSQYLINRAAEVRLLAEQSGESTLRFPAELVESDTPRVQEVVGVQRALFAARQQAQQGRLEGLDEQIEQMHGQIEGLEQQIGINRQRILSLKDEADDFRSLFKEGLGDNQRLRELERQILEYQGRNAQHASEIARLKSQISENRVQKQVTRQEYQKEIGEQLRQAQSQIADAEERITALSDQVKRTTITAPVSGTVVGMKVHTIGAVVRSGDPIMDIVPSNDGFVVEARVPDRDIDNIYKGQEAEIRFSAFNQRLTNVIEGEVANVSADTFEDEATGAMFYKARVRVSEEGRQDMTDNMQLLAGMPAEVLIKTGERTFASYIAKPITDMLSRAMREE</sequence>
<dbReference type="Pfam" id="PF26002">
    <property type="entry name" value="Beta-barrel_AprE"/>
    <property type="match status" value="1"/>
</dbReference>
<feature type="transmembrane region" description="Helical" evidence="9">
    <location>
        <begin position="45"/>
        <end position="63"/>
    </location>
</feature>
<evidence type="ECO:0000256" key="8">
    <source>
        <dbReference type="ARBA" id="ARBA00023136"/>
    </source>
</evidence>
<dbReference type="STRING" id="284577.SAMN05216571_11375"/>
<proteinExistence type="inferred from homology"/>